<organism evidence="1 2">
    <name type="scientific">Ochrobactrum soli</name>
    <dbReference type="NCBI Taxonomy" id="2448455"/>
    <lineage>
        <taxon>Bacteria</taxon>
        <taxon>Pseudomonadati</taxon>
        <taxon>Pseudomonadota</taxon>
        <taxon>Alphaproteobacteria</taxon>
        <taxon>Hyphomicrobiales</taxon>
        <taxon>Brucellaceae</taxon>
        <taxon>Brucella/Ochrobactrum group</taxon>
        <taxon>Ochrobactrum</taxon>
    </lineage>
</organism>
<dbReference type="AlphaFoldDB" id="A0A2P9HLR5"/>
<gene>
    <name evidence="1" type="ORF">OHAE_909</name>
</gene>
<sequence length="43" mass="4804">MPTAIRIDFNDMAFAPSKLERCTSLNVAAFGKHSFDEHYAETA</sequence>
<dbReference type="Proteomes" id="UP000246073">
    <property type="component" value="Unassembled WGS sequence"/>
</dbReference>
<dbReference type="EMBL" id="OOFM01000005">
    <property type="protein sequence ID" value="SPL65042.1"/>
    <property type="molecule type" value="Genomic_DNA"/>
</dbReference>
<protein>
    <submittedName>
        <fullName evidence="1">Uncharacterized protein</fullName>
    </submittedName>
</protein>
<evidence type="ECO:0000313" key="1">
    <source>
        <dbReference type="EMBL" id="SPL65042.1"/>
    </source>
</evidence>
<name>A0A2P9HLR5_9HYPH</name>
<evidence type="ECO:0000313" key="2">
    <source>
        <dbReference type="Proteomes" id="UP000246073"/>
    </source>
</evidence>
<reference evidence="2" key="1">
    <citation type="submission" date="2017-12" db="EMBL/GenBank/DDBJ databases">
        <authorList>
            <person name="Diaz M."/>
        </authorList>
    </citation>
    <scope>NUCLEOTIDE SEQUENCE [LARGE SCALE GENOMIC DNA]</scope>
    <source>
        <strain evidence="2">FI11154</strain>
    </source>
</reference>
<accession>A0A2P9HLR5</accession>
<proteinExistence type="predicted"/>